<dbReference type="STRING" id="60172.A0A1V6R0M1"/>
<keyword evidence="2" id="KW-1185">Reference proteome</keyword>
<comment type="caution">
    <text evidence="1">The sequence shown here is derived from an EMBL/GenBank/DDBJ whole genome shotgun (WGS) entry which is preliminary data.</text>
</comment>
<name>A0A1V6R0M1_9EURO</name>
<proteinExistence type="predicted"/>
<evidence type="ECO:0000313" key="1">
    <source>
        <dbReference type="EMBL" id="OQD94786.1"/>
    </source>
</evidence>
<protein>
    <submittedName>
        <fullName evidence="1">Uncharacterized protein</fullName>
    </submittedName>
</protein>
<organism evidence="1 2">
    <name type="scientific">Penicillium solitum</name>
    <dbReference type="NCBI Taxonomy" id="60172"/>
    <lineage>
        <taxon>Eukaryota</taxon>
        <taxon>Fungi</taxon>
        <taxon>Dikarya</taxon>
        <taxon>Ascomycota</taxon>
        <taxon>Pezizomycotina</taxon>
        <taxon>Eurotiomycetes</taxon>
        <taxon>Eurotiomycetidae</taxon>
        <taxon>Eurotiales</taxon>
        <taxon>Aspergillaceae</taxon>
        <taxon>Penicillium</taxon>
    </lineage>
</organism>
<accession>A0A1V6R0M1</accession>
<evidence type="ECO:0000313" key="2">
    <source>
        <dbReference type="Proteomes" id="UP000191612"/>
    </source>
</evidence>
<reference evidence="2" key="1">
    <citation type="journal article" date="2017" name="Nat. Microbiol.">
        <title>Global analysis of biosynthetic gene clusters reveals vast potential of secondary metabolite production in Penicillium species.</title>
        <authorList>
            <person name="Nielsen J.C."/>
            <person name="Grijseels S."/>
            <person name="Prigent S."/>
            <person name="Ji B."/>
            <person name="Dainat J."/>
            <person name="Nielsen K.F."/>
            <person name="Frisvad J.C."/>
            <person name="Workman M."/>
            <person name="Nielsen J."/>
        </authorList>
    </citation>
    <scope>NUCLEOTIDE SEQUENCE [LARGE SCALE GENOMIC DNA]</scope>
    <source>
        <strain evidence="2">IBT 29525</strain>
    </source>
</reference>
<dbReference type="EMBL" id="MDYO01000024">
    <property type="protein sequence ID" value="OQD94786.1"/>
    <property type="molecule type" value="Genomic_DNA"/>
</dbReference>
<dbReference type="Proteomes" id="UP000191612">
    <property type="component" value="Unassembled WGS sequence"/>
</dbReference>
<gene>
    <name evidence="1" type="ORF">PENSOL_c024G06699</name>
</gene>
<sequence length="182" mass="19159">MSKKTETTIVTVAIAEVATITSTFTISATVTSPTMIHTAATTTVDTLSTIITTSTPQLFQLCTTGSGKYAFVSGYDTTYAIQLYSSASGSSTSKITQIFNTVVGNTYKISNYYKVMTGSTASTMTCTYGERSYSVSLGSSVKYVWLAMSINYVATSSSATLVCGLTSPLSASIALADFSFMC</sequence>
<dbReference type="AlphaFoldDB" id="A0A1V6R0M1"/>